<protein>
    <submittedName>
        <fullName evidence="7">Carbohydrate kinase</fullName>
    </submittedName>
</protein>
<evidence type="ECO:0000256" key="3">
    <source>
        <dbReference type="ARBA" id="ARBA00022741"/>
    </source>
</evidence>
<dbReference type="PANTHER" id="PTHR43085:SF1">
    <property type="entry name" value="PSEUDOURIDINE KINASE-RELATED"/>
    <property type="match status" value="1"/>
</dbReference>
<dbReference type="PANTHER" id="PTHR43085">
    <property type="entry name" value="HEXOKINASE FAMILY MEMBER"/>
    <property type="match status" value="1"/>
</dbReference>
<dbReference type="AlphaFoldDB" id="A0A2W5UWF0"/>
<evidence type="ECO:0000256" key="5">
    <source>
        <dbReference type="ARBA" id="ARBA00022840"/>
    </source>
</evidence>
<dbReference type="Proteomes" id="UP000249061">
    <property type="component" value="Unassembled WGS sequence"/>
</dbReference>
<dbReference type="InterPro" id="IPR002173">
    <property type="entry name" value="Carboh/pur_kinase_PfkB_CS"/>
</dbReference>
<dbReference type="PROSITE" id="PS00584">
    <property type="entry name" value="PFKB_KINASES_2"/>
    <property type="match status" value="1"/>
</dbReference>
<accession>A0A2W5UWF0</accession>
<dbReference type="InterPro" id="IPR029056">
    <property type="entry name" value="Ribokinase-like"/>
</dbReference>
<dbReference type="Gene3D" id="3.40.1190.20">
    <property type="match status" value="1"/>
</dbReference>
<dbReference type="InterPro" id="IPR011611">
    <property type="entry name" value="PfkB_dom"/>
</dbReference>
<reference evidence="7 8" key="1">
    <citation type="submission" date="2017-08" db="EMBL/GenBank/DDBJ databases">
        <title>Infants hospitalized years apart are colonized by the same room-sourced microbial strains.</title>
        <authorList>
            <person name="Brooks B."/>
            <person name="Olm M.R."/>
            <person name="Firek B.A."/>
            <person name="Baker R."/>
            <person name="Thomas B.C."/>
            <person name="Morowitz M.J."/>
            <person name="Banfield J.F."/>
        </authorList>
    </citation>
    <scope>NUCLEOTIDE SEQUENCE [LARGE SCALE GENOMIC DNA]</scope>
    <source>
        <strain evidence="7">S2_003_000_R2_14</strain>
    </source>
</reference>
<dbReference type="CDD" id="cd01167">
    <property type="entry name" value="bac_FRK"/>
    <property type="match status" value="1"/>
</dbReference>
<dbReference type="GO" id="GO:0016301">
    <property type="term" value="F:kinase activity"/>
    <property type="evidence" value="ECO:0007669"/>
    <property type="project" value="UniProtKB-KW"/>
</dbReference>
<keyword evidence="2" id="KW-0808">Transferase</keyword>
<feature type="domain" description="Carbohydrate kinase PfkB" evidence="6">
    <location>
        <begin position="1"/>
        <end position="310"/>
    </location>
</feature>
<organism evidence="7 8">
    <name type="scientific">Archangium gephyra</name>
    <dbReference type="NCBI Taxonomy" id="48"/>
    <lineage>
        <taxon>Bacteria</taxon>
        <taxon>Pseudomonadati</taxon>
        <taxon>Myxococcota</taxon>
        <taxon>Myxococcia</taxon>
        <taxon>Myxococcales</taxon>
        <taxon>Cystobacterineae</taxon>
        <taxon>Archangiaceae</taxon>
        <taxon>Archangium</taxon>
    </lineage>
</organism>
<evidence type="ECO:0000256" key="2">
    <source>
        <dbReference type="ARBA" id="ARBA00022679"/>
    </source>
</evidence>
<evidence type="ECO:0000256" key="4">
    <source>
        <dbReference type="ARBA" id="ARBA00022777"/>
    </source>
</evidence>
<keyword evidence="3" id="KW-0547">Nucleotide-binding</keyword>
<sequence length="317" mass="34246">MLDVVSLGEALVDFLPERRGARVREVAQWTPCIGGAPANVTVGLSRLGAKSALVGVTGDDEFGHFLKERLEGEGVDVRFLRQTKDGKTGLAFVSLTRSGDRSFTFYRTRSAETFLCETEASRVPESKVLHVGTNSLIHAAARAAVQGAVKRAYDADRIVSTDPNLRLHLWKDPRVLQALLNKLFVRCSVVKLSEEEIEFACGTAKIEKALDALEARGVVVSMVTLGARGAALRFHGQTRYVPAKKVKVVDTTGAGDGFTAGFLFGLTRHYGSRTELEAADIDTLEGHARFACLVGSHAVTRLGAVAGLPTLRTLRKK</sequence>
<proteinExistence type="inferred from homology"/>
<name>A0A2W5UWF0_9BACT</name>
<evidence type="ECO:0000313" key="8">
    <source>
        <dbReference type="Proteomes" id="UP000249061"/>
    </source>
</evidence>
<evidence type="ECO:0000256" key="1">
    <source>
        <dbReference type="ARBA" id="ARBA00010688"/>
    </source>
</evidence>
<comment type="caution">
    <text evidence="7">The sequence shown here is derived from an EMBL/GenBank/DDBJ whole genome shotgun (WGS) entry which is preliminary data.</text>
</comment>
<dbReference type="InterPro" id="IPR050306">
    <property type="entry name" value="PfkB_Carbo_kinase"/>
</dbReference>
<dbReference type="EMBL" id="QFQP01000029">
    <property type="protein sequence ID" value="PZR07694.1"/>
    <property type="molecule type" value="Genomic_DNA"/>
</dbReference>
<evidence type="ECO:0000259" key="6">
    <source>
        <dbReference type="Pfam" id="PF00294"/>
    </source>
</evidence>
<dbReference type="PROSITE" id="PS00583">
    <property type="entry name" value="PFKB_KINASES_1"/>
    <property type="match status" value="1"/>
</dbReference>
<evidence type="ECO:0000313" key="7">
    <source>
        <dbReference type="EMBL" id="PZR07694.1"/>
    </source>
</evidence>
<keyword evidence="5" id="KW-0067">ATP-binding</keyword>
<keyword evidence="4 7" id="KW-0418">Kinase</keyword>
<comment type="similarity">
    <text evidence="1">Belongs to the carbohydrate kinase PfkB family.</text>
</comment>
<gene>
    <name evidence="7" type="ORF">DI536_26665</name>
</gene>
<dbReference type="Pfam" id="PF00294">
    <property type="entry name" value="PfkB"/>
    <property type="match status" value="1"/>
</dbReference>
<dbReference type="GO" id="GO:0005524">
    <property type="term" value="F:ATP binding"/>
    <property type="evidence" value="ECO:0007669"/>
    <property type="project" value="UniProtKB-KW"/>
</dbReference>
<dbReference type="SUPFAM" id="SSF53613">
    <property type="entry name" value="Ribokinase-like"/>
    <property type="match status" value="1"/>
</dbReference>